<dbReference type="InterPro" id="IPR036097">
    <property type="entry name" value="HisK_dim/P_sf"/>
</dbReference>
<protein>
    <recommendedName>
        <fullName evidence="3">histidine kinase</fullName>
        <ecNumber evidence="3">2.7.13.3</ecNumber>
    </recommendedName>
</protein>
<dbReference type="EMBL" id="LGGH01000203">
    <property type="protein sequence ID" value="KUK66494.1"/>
    <property type="molecule type" value="Genomic_DNA"/>
</dbReference>
<dbReference type="CDD" id="cd00082">
    <property type="entry name" value="HisKA"/>
    <property type="match status" value="1"/>
</dbReference>
<dbReference type="PANTHER" id="PTHR45436">
    <property type="entry name" value="SENSOR HISTIDINE KINASE YKOH"/>
    <property type="match status" value="1"/>
</dbReference>
<dbReference type="SUPFAM" id="SSF47384">
    <property type="entry name" value="Homodimeric domain of signal transducing histidine kinase"/>
    <property type="match status" value="1"/>
</dbReference>
<dbReference type="Pfam" id="PF00512">
    <property type="entry name" value="HisKA"/>
    <property type="match status" value="1"/>
</dbReference>
<dbReference type="PATRIC" id="fig|1236046.5.peg.1648"/>
<feature type="transmembrane region" description="Helical" evidence="11">
    <location>
        <begin position="135"/>
        <end position="158"/>
    </location>
</feature>
<dbReference type="Gene3D" id="3.30.565.10">
    <property type="entry name" value="Histidine kinase-like ATPase, C-terminal domain"/>
    <property type="match status" value="1"/>
</dbReference>
<evidence type="ECO:0000256" key="4">
    <source>
        <dbReference type="ARBA" id="ARBA00022553"/>
    </source>
</evidence>
<evidence type="ECO:0000313" key="14">
    <source>
        <dbReference type="EMBL" id="KUK66494.1"/>
    </source>
</evidence>
<dbReference type="InterPro" id="IPR005467">
    <property type="entry name" value="His_kinase_dom"/>
</dbReference>
<dbReference type="Gene3D" id="1.10.287.130">
    <property type="match status" value="1"/>
</dbReference>
<gene>
    <name evidence="14" type="ORF">XD86_1169</name>
    <name evidence="15" type="ORF">XE02_1503</name>
</gene>
<dbReference type="Proteomes" id="UP000054260">
    <property type="component" value="Unassembled WGS sequence"/>
</dbReference>
<feature type="coiled-coil region" evidence="10">
    <location>
        <begin position="181"/>
        <end position="265"/>
    </location>
</feature>
<feature type="transmembrane region" description="Helical" evidence="11">
    <location>
        <begin position="12"/>
        <end position="30"/>
    </location>
</feature>
<accession>A0A101GXS9</accession>
<dbReference type="InterPro" id="IPR050428">
    <property type="entry name" value="TCS_sensor_his_kinase"/>
</dbReference>
<evidence type="ECO:0000256" key="10">
    <source>
        <dbReference type="SAM" id="Coils"/>
    </source>
</evidence>
<dbReference type="EMBL" id="LGGW01000202">
    <property type="protein sequence ID" value="KUK85563.1"/>
    <property type="molecule type" value="Genomic_DNA"/>
</dbReference>
<comment type="subcellular location">
    <subcellularLocation>
        <location evidence="2">Membrane</location>
    </subcellularLocation>
</comment>
<proteinExistence type="predicted"/>
<evidence type="ECO:0000256" key="1">
    <source>
        <dbReference type="ARBA" id="ARBA00000085"/>
    </source>
</evidence>
<comment type="catalytic activity">
    <reaction evidence="1">
        <text>ATP + protein L-histidine = ADP + protein N-phospho-L-histidine.</text>
        <dbReference type="EC" id="2.7.13.3"/>
    </reaction>
</comment>
<evidence type="ECO:0000313" key="15">
    <source>
        <dbReference type="EMBL" id="KUK85563.1"/>
    </source>
</evidence>
<keyword evidence="7 14" id="KW-0418">Kinase</keyword>
<evidence type="ECO:0000256" key="6">
    <source>
        <dbReference type="ARBA" id="ARBA00022692"/>
    </source>
</evidence>
<dbReference type="GO" id="GO:0005886">
    <property type="term" value="C:plasma membrane"/>
    <property type="evidence" value="ECO:0007669"/>
    <property type="project" value="TreeGrafter"/>
</dbReference>
<keyword evidence="5" id="KW-0808">Transferase</keyword>
<dbReference type="SMART" id="SM00388">
    <property type="entry name" value="HisKA"/>
    <property type="match status" value="1"/>
</dbReference>
<evidence type="ECO:0000256" key="8">
    <source>
        <dbReference type="ARBA" id="ARBA00022989"/>
    </source>
</evidence>
<dbReference type="EC" id="2.7.13.3" evidence="3"/>
<dbReference type="PROSITE" id="PS50109">
    <property type="entry name" value="HIS_KIN"/>
    <property type="match status" value="1"/>
</dbReference>
<keyword evidence="8 11" id="KW-1133">Transmembrane helix</keyword>
<keyword evidence="9" id="KW-0902">Two-component regulatory system</keyword>
<feature type="domain" description="HAMP" evidence="13">
    <location>
        <begin position="160"/>
        <end position="214"/>
    </location>
</feature>
<dbReference type="PANTHER" id="PTHR45436:SF5">
    <property type="entry name" value="SENSOR HISTIDINE KINASE TRCS"/>
    <property type="match status" value="1"/>
</dbReference>
<dbReference type="AlphaFoldDB" id="A0A101GXS9"/>
<evidence type="ECO:0000259" key="13">
    <source>
        <dbReference type="PROSITE" id="PS50885"/>
    </source>
</evidence>
<keyword evidence="6 11" id="KW-0812">Transmembrane</keyword>
<keyword evidence="11" id="KW-0472">Membrane</keyword>
<keyword evidence="10" id="KW-0175">Coiled coil</keyword>
<evidence type="ECO:0000256" key="9">
    <source>
        <dbReference type="ARBA" id="ARBA00023012"/>
    </source>
</evidence>
<keyword evidence="4" id="KW-0597">Phosphoprotein</keyword>
<reference evidence="14" key="1">
    <citation type="journal article" date="2015" name="MBio">
        <title>Genome-resolved metagenomic analysis reveals roles for candidate phyla and other microbial community members in biogeochemical transformations in oil reservoirs.</title>
        <authorList>
            <person name="Hu P."/>
            <person name="Tom L."/>
            <person name="Singh A."/>
            <person name="Thomas B.C."/>
            <person name="Baker B.J."/>
            <person name="Piceno Y.M."/>
            <person name="Andersen G.L."/>
            <person name="Banfield J.F."/>
        </authorList>
    </citation>
    <scope>NUCLEOTIDE SEQUENCE [LARGE SCALE GENOMIC DNA]</scope>
    <source>
        <strain evidence="14">46_47</strain>
        <strain evidence="15">46_70</strain>
    </source>
</reference>
<dbReference type="Gene3D" id="6.10.340.10">
    <property type="match status" value="1"/>
</dbReference>
<dbReference type="SMART" id="SM00387">
    <property type="entry name" value="HATPase_c"/>
    <property type="match status" value="1"/>
</dbReference>
<dbReference type="Pfam" id="PF02518">
    <property type="entry name" value="HATPase_c"/>
    <property type="match status" value="1"/>
</dbReference>
<evidence type="ECO:0000256" key="5">
    <source>
        <dbReference type="ARBA" id="ARBA00022679"/>
    </source>
</evidence>
<dbReference type="Proteomes" id="UP000055014">
    <property type="component" value="Unassembled WGS sequence"/>
</dbReference>
<dbReference type="InterPro" id="IPR003660">
    <property type="entry name" value="HAMP_dom"/>
</dbReference>
<comment type="caution">
    <text evidence="14">The sequence shown here is derived from an EMBL/GenBank/DDBJ whole genome shotgun (WGS) entry which is preliminary data.</text>
</comment>
<evidence type="ECO:0000313" key="17">
    <source>
        <dbReference type="Proteomes" id="UP000055014"/>
    </source>
</evidence>
<name>A0A101GXS9_9BACT</name>
<evidence type="ECO:0000256" key="3">
    <source>
        <dbReference type="ARBA" id="ARBA00012438"/>
    </source>
</evidence>
<organism evidence="14 16">
    <name type="scientific">Mesotoga infera</name>
    <dbReference type="NCBI Taxonomy" id="1236046"/>
    <lineage>
        <taxon>Bacteria</taxon>
        <taxon>Thermotogati</taxon>
        <taxon>Thermotogota</taxon>
        <taxon>Thermotogae</taxon>
        <taxon>Kosmotogales</taxon>
        <taxon>Kosmotogaceae</taxon>
        <taxon>Mesotoga</taxon>
    </lineage>
</organism>
<feature type="domain" description="Histidine kinase" evidence="12">
    <location>
        <begin position="222"/>
        <end position="424"/>
    </location>
</feature>
<dbReference type="InterPro" id="IPR003661">
    <property type="entry name" value="HisK_dim/P_dom"/>
</dbReference>
<reference evidence="16 17" key="2">
    <citation type="journal article" date="2015" name="MBio">
        <title>Genome-Resolved Metagenomic Analysis Reveals Roles for Candidate Phyla and Other Microbial Community Members in Biogeochemical Transformations in Oil Reservoirs.</title>
        <authorList>
            <person name="Hu P."/>
            <person name="Tom L."/>
            <person name="Singh A."/>
            <person name="Thomas B.C."/>
            <person name="Baker B.J."/>
            <person name="Piceno Y.M."/>
            <person name="Andersen G.L."/>
            <person name="Banfield J.F."/>
        </authorList>
    </citation>
    <scope>NUCLEOTIDE SEQUENCE [LARGE SCALE GENOMIC DNA]</scope>
</reference>
<evidence type="ECO:0000256" key="7">
    <source>
        <dbReference type="ARBA" id="ARBA00022777"/>
    </source>
</evidence>
<dbReference type="PROSITE" id="PS50885">
    <property type="entry name" value="HAMP"/>
    <property type="match status" value="1"/>
</dbReference>
<dbReference type="SUPFAM" id="SSF55874">
    <property type="entry name" value="ATPase domain of HSP90 chaperone/DNA topoisomerase II/histidine kinase"/>
    <property type="match status" value="1"/>
</dbReference>
<dbReference type="GO" id="GO:0000155">
    <property type="term" value="F:phosphorelay sensor kinase activity"/>
    <property type="evidence" value="ECO:0007669"/>
    <property type="project" value="InterPro"/>
</dbReference>
<dbReference type="InterPro" id="IPR003594">
    <property type="entry name" value="HATPase_dom"/>
</dbReference>
<dbReference type="InterPro" id="IPR036890">
    <property type="entry name" value="HATPase_C_sf"/>
</dbReference>
<sequence length="427" mass="48545">MTVRGKISLLYLVTYGTVVISLGLTVFFVLRNLEFRRIDNLLLSFHNDIVNTYKFAGQENRLLSLAGNEDFGFAIYIEDEPVASFRAEPELFKEVAGIGTKGDHRYRATVELIEGAEERFVTFYNLEKSEEYLKFVLAVVVFSSLSILLAVSLIGTIFTRKLIRPFEEAGNQMELISRTGLKDARIVLKKSGDEVSKLESEINKALSRIEQLINDAKQFSSRIAHELRTPLAVMKSNLQLSLTGNSSEESMHEALRETLEEVEKLIRLSEEYLLLSRSETSVPIEKREIDLSRLVLETTEKIMILHPDKEIEIQILPEIMISASGYMIEHVVMNLLDNACKYSTDDSVEIRLTREEEFSLLSVSNKGKAVDFVNLEESVKEVKGQGYGLGLRVVLSILRAHNLRLDYEHEEGVNRFMIEFPCETCSQ</sequence>
<evidence type="ECO:0000259" key="12">
    <source>
        <dbReference type="PROSITE" id="PS50109"/>
    </source>
</evidence>
<evidence type="ECO:0000313" key="16">
    <source>
        <dbReference type="Proteomes" id="UP000054260"/>
    </source>
</evidence>
<evidence type="ECO:0000256" key="11">
    <source>
        <dbReference type="SAM" id="Phobius"/>
    </source>
</evidence>
<evidence type="ECO:0000256" key="2">
    <source>
        <dbReference type="ARBA" id="ARBA00004370"/>
    </source>
</evidence>